<dbReference type="InterPro" id="IPR010982">
    <property type="entry name" value="Lambda_DNA-bd_dom_sf"/>
</dbReference>
<dbReference type="EMBL" id="JACOOO010000042">
    <property type="protein sequence ID" value="MBC5630632.1"/>
    <property type="molecule type" value="Genomic_DNA"/>
</dbReference>
<dbReference type="InterPro" id="IPR001387">
    <property type="entry name" value="Cro/C1-type_HTH"/>
</dbReference>
<dbReference type="Proteomes" id="UP000596929">
    <property type="component" value="Unassembled WGS sequence"/>
</dbReference>
<evidence type="ECO:0000313" key="3">
    <source>
        <dbReference type="Proteomes" id="UP000596929"/>
    </source>
</evidence>
<dbReference type="Gene3D" id="1.10.260.40">
    <property type="entry name" value="lambda repressor-like DNA-binding domains"/>
    <property type="match status" value="1"/>
</dbReference>
<proteinExistence type="predicted"/>
<sequence length="64" mass="7414">MDITKIIKKLLIDKGMTQTELAKKLNTSSGNLTNKLRRNDFRISELEEISEAIGYELKIEFIEK</sequence>
<protein>
    <submittedName>
        <fullName evidence="2">Helix-turn-helix transcriptional regulator</fullName>
    </submittedName>
</protein>
<evidence type="ECO:0000259" key="1">
    <source>
        <dbReference type="PROSITE" id="PS50943"/>
    </source>
</evidence>
<accession>A0ABR7DGS5</accession>
<comment type="caution">
    <text evidence="2">The sequence shown here is derived from an EMBL/GenBank/DDBJ whole genome shotgun (WGS) entry which is preliminary data.</text>
</comment>
<dbReference type="CDD" id="cd00093">
    <property type="entry name" value="HTH_XRE"/>
    <property type="match status" value="1"/>
</dbReference>
<feature type="domain" description="HTH cro/C1-type" evidence="1">
    <location>
        <begin position="7"/>
        <end position="62"/>
    </location>
</feature>
<gene>
    <name evidence="2" type="ORF">H8S20_17375</name>
</gene>
<name>A0ABR7DGS5_9CLOT</name>
<keyword evidence="3" id="KW-1185">Reference proteome</keyword>
<organism evidence="2 3">
    <name type="scientific">Clostridium hominis</name>
    <dbReference type="NCBI Taxonomy" id="2763036"/>
    <lineage>
        <taxon>Bacteria</taxon>
        <taxon>Bacillati</taxon>
        <taxon>Bacillota</taxon>
        <taxon>Clostridia</taxon>
        <taxon>Eubacteriales</taxon>
        <taxon>Clostridiaceae</taxon>
        <taxon>Clostridium</taxon>
    </lineage>
</organism>
<dbReference type="SUPFAM" id="SSF47413">
    <property type="entry name" value="lambda repressor-like DNA-binding domains"/>
    <property type="match status" value="1"/>
</dbReference>
<dbReference type="RefSeq" id="WP_186860895.1">
    <property type="nucleotide sequence ID" value="NZ_JACOOO010000042.1"/>
</dbReference>
<reference evidence="2 3" key="1">
    <citation type="submission" date="2020-08" db="EMBL/GenBank/DDBJ databases">
        <title>Genome public.</title>
        <authorList>
            <person name="Liu C."/>
            <person name="Sun Q."/>
        </authorList>
    </citation>
    <scope>NUCLEOTIDE SEQUENCE [LARGE SCALE GENOMIC DNA]</scope>
    <source>
        <strain evidence="2 3">NSJ-6</strain>
    </source>
</reference>
<evidence type="ECO:0000313" key="2">
    <source>
        <dbReference type="EMBL" id="MBC5630632.1"/>
    </source>
</evidence>
<dbReference type="Pfam" id="PF13443">
    <property type="entry name" value="HTH_26"/>
    <property type="match status" value="1"/>
</dbReference>
<dbReference type="PROSITE" id="PS50943">
    <property type="entry name" value="HTH_CROC1"/>
    <property type="match status" value="1"/>
</dbReference>